<evidence type="ECO:0000313" key="2">
    <source>
        <dbReference type="Proteomes" id="UP000266340"/>
    </source>
</evidence>
<keyword evidence="2" id="KW-1185">Reference proteome</keyword>
<comment type="caution">
    <text evidence="1">The sequence shown here is derived from an EMBL/GenBank/DDBJ whole genome shotgun (WGS) entry which is preliminary data.</text>
</comment>
<protein>
    <submittedName>
        <fullName evidence="1">Uncharacterized protein</fullName>
    </submittedName>
</protein>
<dbReference type="Proteomes" id="UP000266340">
    <property type="component" value="Unassembled WGS sequence"/>
</dbReference>
<dbReference type="EMBL" id="QXJM01000039">
    <property type="protein sequence ID" value="RIE02795.1"/>
    <property type="molecule type" value="Genomic_DNA"/>
</dbReference>
<proteinExistence type="predicted"/>
<sequence>MDELTGIPKPCSYGILFGESNKAKTVMVRGNVLIARFIRAWGESQAFGLRRVDSIPESDS</sequence>
<name>A0A398CKB1_9BACL</name>
<dbReference type="AlphaFoldDB" id="A0A398CKB1"/>
<evidence type="ECO:0000313" key="1">
    <source>
        <dbReference type="EMBL" id="RIE02795.1"/>
    </source>
</evidence>
<reference evidence="1 2" key="1">
    <citation type="submission" date="2018-09" db="EMBL/GenBank/DDBJ databases">
        <title>Cohnella cavernae sp. nov., isolated from a karst cave.</title>
        <authorList>
            <person name="Zhu H."/>
        </authorList>
    </citation>
    <scope>NUCLEOTIDE SEQUENCE [LARGE SCALE GENOMIC DNA]</scope>
    <source>
        <strain evidence="1 2">K2E09-144</strain>
    </source>
</reference>
<gene>
    <name evidence="1" type="ORF">D3H35_19360</name>
</gene>
<organism evidence="1 2">
    <name type="scientific">Cohnella faecalis</name>
    <dbReference type="NCBI Taxonomy" id="2315694"/>
    <lineage>
        <taxon>Bacteria</taxon>
        <taxon>Bacillati</taxon>
        <taxon>Bacillota</taxon>
        <taxon>Bacilli</taxon>
        <taxon>Bacillales</taxon>
        <taxon>Paenibacillaceae</taxon>
        <taxon>Cohnella</taxon>
    </lineage>
</organism>
<accession>A0A398CKB1</accession>